<dbReference type="InterPro" id="IPR041679">
    <property type="entry name" value="DNA2/NAM7-like_C"/>
</dbReference>
<keyword evidence="2" id="KW-0547">Nucleotide-binding</keyword>
<dbReference type="AlphaFoldDB" id="A0A0B1TL11"/>
<evidence type="ECO:0000259" key="6">
    <source>
        <dbReference type="Pfam" id="PF13086"/>
    </source>
</evidence>
<evidence type="ECO:0000313" key="9">
    <source>
        <dbReference type="Proteomes" id="UP000053660"/>
    </source>
</evidence>
<evidence type="ECO:0000256" key="2">
    <source>
        <dbReference type="ARBA" id="ARBA00022741"/>
    </source>
</evidence>
<dbReference type="GO" id="GO:0005524">
    <property type="term" value="F:ATP binding"/>
    <property type="evidence" value="ECO:0007669"/>
    <property type="project" value="UniProtKB-KW"/>
</dbReference>
<keyword evidence="3" id="KW-0378">Hydrolase</keyword>
<dbReference type="CDD" id="cd18808">
    <property type="entry name" value="SF1_C_Upf1"/>
    <property type="match status" value="1"/>
</dbReference>
<evidence type="ECO:0000256" key="3">
    <source>
        <dbReference type="ARBA" id="ARBA00022801"/>
    </source>
</evidence>
<accession>A0A0B1TL11</accession>
<evidence type="ECO:0000256" key="4">
    <source>
        <dbReference type="ARBA" id="ARBA00022806"/>
    </source>
</evidence>
<dbReference type="PANTHER" id="PTHR43788">
    <property type="entry name" value="DNA2/NAM7 HELICASE FAMILY MEMBER"/>
    <property type="match status" value="1"/>
</dbReference>
<dbReference type="InterPro" id="IPR027417">
    <property type="entry name" value="P-loop_NTPase"/>
</dbReference>
<reference evidence="8 9" key="1">
    <citation type="submission" date="2014-03" db="EMBL/GenBank/DDBJ databases">
        <title>Draft genome of the hookworm Oesophagostomum dentatum.</title>
        <authorList>
            <person name="Mitreva M."/>
        </authorList>
    </citation>
    <scope>NUCLEOTIDE SEQUENCE [LARGE SCALE GENOMIC DNA]</scope>
    <source>
        <strain evidence="8 9">OD-Hann</strain>
    </source>
</reference>
<dbReference type="OrthoDB" id="5813042at2759"/>
<name>A0A0B1TL11_OESDE</name>
<dbReference type="EMBL" id="KN549375">
    <property type="protein sequence ID" value="KHJ97949.1"/>
    <property type="molecule type" value="Genomic_DNA"/>
</dbReference>
<sequence>MSTTISTPQLKQLVHKPAAKARSMEVFTSHPWARHLKGKVAPRVSSYYNSNLGESLFEKIELSGYSGLVDGLFPELSEEAPRPGRPVCILNAVGPKAIESFRERNSCANLLELREQNQPLPTMPLVELATADELTTYVQGLVLDDEIAPVLYRVKTFFGTGAKLESVHAEVPLPDRIDLHNIQLDMYGINIKTGKRGINITKMIIGDLIWVYSLAVTVKFATSDMCLPETVEDAVRPREPNVWRVARFALIQRNLEPTLGFVVSIVSKQNAIFKLYMKGHRQLVTVNRNRMENPDDFSKLKADSFIVAPFRERQLDYMVFACDCHKGYDELTAFMADIAYYPSPPPTPFNIRTTTVEHTELVSSKLHNFNIREIGKRSSVITDRADYAVHSTIWTSPDLNSFPVIAKFNIPIRKKTGWAVGLPIQGKYQADFLQGQVTNVEMSDRFLHITAKLETLDGVRSRMYLLNSRNRRIAVGTSLHTITDRANPVLTMLESSSLFKLLRSDSLGWKSARALLAGDVQLSGTDFPDQDSITVNVAGTQVRLNEDQTHAINLFNKEYPILVVDSAYGAGKSLCTAVMAKEAVQKPQKILTAAVQNSALDVIGHKITQLQCDEIRPIRYVNEFIARDPQANPPFALQTLLENFHITHRHLLSDKLYKRFERFSDSSRQMREFLFTGTQRHVVTSEHKRLLFLEERSSSEVKILINYFLKLYKPNVYLCTISSALNLTMKKGTWRRTGNSWNAILLDEASMVPEAALMTLMSRFQHARVTLIGDSKQLPPYIGIQNLTLAVAVSSRSVLDVVRDNGSVASCNVRIVYIPHAEMMQLNSELFYENTLTCGTSTDSRPLLLSRVTMPNPTVPIAFVDVQSQSVQSVTGSHSNRVEANAAHVLVRLLLAKGISPSAILVICLYRDQKFLCENILQGTNLTVGTVDSAQGSEQSIVIVCTTRTHFEQSSAHTFFSDPKRLNVALSRAKDGMLIIESVMFLQDTPTWSQIIQWGKEKNVTTALPFFDHSIRRAIAP</sequence>
<dbReference type="Proteomes" id="UP000053660">
    <property type="component" value="Unassembled WGS sequence"/>
</dbReference>
<keyword evidence="5" id="KW-0067">ATP-binding</keyword>
<dbReference type="InterPro" id="IPR047187">
    <property type="entry name" value="SF1_C_Upf1"/>
</dbReference>
<evidence type="ECO:0000256" key="1">
    <source>
        <dbReference type="ARBA" id="ARBA00007913"/>
    </source>
</evidence>
<feature type="domain" description="DNA2/NAM7 helicase-like C-terminal" evidence="7">
    <location>
        <begin position="796"/>
        <end position="980"/>
    </location>
</feature>
<dbReference type="PANTHER" id="PTHR43788:SF16">
    <property type="entry name" value="HELICASE WITH ZINC FINGER 2"/>
    <property type="match status" value="1"/>
</dbReference>
<evidence type="ECO:0000259" key="7">
    <source>
        <dbReference type="Pfam" id="PF13087"/>
    </source>
</evidence>
<evidence type="ECO:0008006" key="10">
    <source>
        <dbReference type="Google" id="ProtNLM"/>
    </source>
</evidence>
<organism evidence="8 9">
    <name type="scientific">Oesophagostomum dentatum</name>
    <name type="common">Nodular worm</name>
    <dbReference type="NCBI Taxonomy" id="61180"/>
    <lineage>
        <taxon>Eukaryota</taxon>
        <taxon>Metazoa</taxon>
        <taxon>Ecdysozoa</taxon>
        <taxon>Nematoda</taxon>
        <taxon>Chromadorea</taxon>
        <taxon>Rhabditida</taxon>
        <taxon>Rhabditina</taxon>
        <taxon>Rhabditomorpha</taxon>
        <taxon>Strongyloidea</taxon>
        <taxon>Strongylidae</taxon>
        <taxon>Oesophagostomum</taxon>
    </lineage>
</organism>
<dbReference type="Pfam" id="PF13086">
    <property type="entry name" value="AAA_11"/>
    <property type="match status" value="1"/>
</dbReference>
<evidence type="ECO:0000313" key="8">
    <source>
        <dbReference type="EMBL" id="KHJ97949.1"/>
    </source>
</evidence>
<dbReference type="GO" id="GO:0016787">
    <property type="term" value="F:hydrolase activity"/>
    <property type="evidence" value="ECO:0007669"/>
    <property type="project" value="UniProtKB-KW"/>
</dbReference>
<gene>
    <name evidence="8" type="ORF">OESDEN_02067</name>
</gene>
<dbReference type="SUPFAM" id="SSF52540">
    <property type="entry name" value="P-loop containing nucleoside triphosphate hydrolases"/>
    <property type="match status" value="1"/>
</dbReference>
<comment type="similarity">
    <text evidence="1">Belongs to the DNA2/NAM7 helicase family.</text>
</comment>
<dbReference type="GO" id="GO:0043139">
    <property type="term" value="F:5'-3' DNA helicase activity"/>
    <property type="evidence" value="ECO:0007669"/>
    <property type="project" value="TreeGrafter"/>
</dbReference>
<dbReference type="Pfam" id="PF13087">
    <property type="entry name" value="AAA_12"/>
    <property type="match status" value="1"/>
</dbReference>
<dbReference type="InterPro" id="IPR050534">
    <property type="entry name" value="Coronavir_polyprotein_1ab"/>
</dbReference>
<dbReference type="InterPro" id="IPR041677">
    <property type="entry name" value="DNA2/NAM7_AAA_11"/>
</dbReference>
<dbReference type="Gene3D" id="3.40.50.300">
    <property type="entry name" value="P-loop containing nucleotide triphosphate hydrolases"/>
    <property type="match status" value="2"/>
</dbReference>
<proteinExistence type="inferred from homology"/>
<protein>
    <recommendedName>
        <fullName evidence="10">DNA2/NAM7 helicase-like C-terminal domain-containing protein</fullName>
    </recommendedName>
</protein>
<evidence type="ECO:0000256" key="5">
    <source>
        <dbReference type="ARBA" id="ARBA00022840"/>
    </source>
</evidence>
<keyword evidence="4" id="KW-0347">Helicase</keyword>
<keyword evidence="9" id="KW-1185">Reference proteome</keyword>
<feature type="domain" description="DNA2/NAM7 helicase helicase" evidence="6">
    <location>
        <begin position="544"/>
        <end position="782"/>
    </location>
</feature>